<dbReference type="InterPro" id="IPR008775">
    <property type="entry name" value="Phytyl_CoA_dOase-like"/>
</dbReference>
<accession>A0ABT4Q4U5</accession>
<dbReference type="Proteomes" id="UP001527882">
    <property type="component" value="Unassembled WGS sequence"/>
</dbReference>
<dbReference type="SUPFAM" id="SSF51197">
    <property type="entry name" value="Clavaminate synthase-like"/>
    <property type="match status" value="1"/>
</dbReference>
<comment type="caution">
    <text evidence="1">The sequence shown here is derived from an EMBL/GenBank/DDBJ whole genome shotgun (WGS) entry which is preliminary data.</text>
</comment>
<organism evidence="1 2">
    <name type="scientific">Paenibacillus gyeongsangnamensis</name>
    <dbReference type="NCBI Taxonomy" id="3388067"/>
    <lineage>
        <taxon>Bacteria</taxon>
        <taxon>Bacillati</taxon>
        <taxon>Bacillota</taxon>
        <taxon>Bacilli</taxon>
        <taxon>Bacillales</taxon>
        <taxon>Paenibacillaceae</taxon>
        <taxon>Paenibacillus</taxon>
    </lineage>
</organism>
<keyword evidence="2" id="KW-1185">Reference proteome</keyword>
<dbReference type="Gene3D" id="2.60.120.620">
    <property type="entry name" value="q2cbj1_9rhob like domain"/>
    <property type="match status" value="1"/>
</dbReference>
<keyword evidence="1" id="KW-0223">Dioxygenase</keyword>
<evidence type="ECO:0000313" key="1">
    <source>
        <dbReference type="EMBL" id="MCZ8511720.1"/>
    </source>
</evidence>
<dbReference type="Pfam" id="PF05721">
    <property type="entry name" value="PhyH"/>
    <property type="match status" value="1"/>
</dbReference>
<dbReference type="GO" id="GO:0051213">
    <property type="term" value="F:dioxygenase activity"/>
    <property type="evidence" value="ECO:0007669"/>
    <property type="project" value="UniProtKB-KW"/>
</dbReference>
<protein>
    <submittedName>
        <fullName evidence="1">Phytanoyl-CoA dioxygenase family protein</fullName>
    </submittedName>
</protein>
<keyword evidence="1" id="KW-0560">Oxidoreductase</keyword>
<name>A0ABT4Q4U5_9BACL</name>
<sequence>MNVTLTDEQWRTYEQQGYLKLGKVLSDLELVALAQRINHIMLGKADCDYDRFMMQREAGEGHEQSGQTVGFKGSTLNYRKIENLEFDSLFLLYLQKPLFREICEKVYGRDTRISCFRAMFMNKPARHGSVLPYHQDRWTDLDRDPLVTVWTALDPATIENGCVKIFPKTHRQLINPENPSGFLTPDQTNQLLGTMEPVNLELEEGEAVLLNNWTVHGSEGNKSDFSRRAFSVCYMDANTVSSAGKSFSVVFGSGALQADFYINKEVKAN</sequence>
<evidence type="ECO:0000313" key="2">
    <source>
        <dbReference type="Proteomes" id="UP001527882"/>
    </source>
</evidence>
<dbReference type="RefSeq" id="WP_269880113.1">
    <property type="nucleotide sequence ID" value="NZ_JAQAGZ010000002.1"/>
</dbReference>
<reference evidence="1 2" key="1">
    <citation type="submission" date="2022-12" db="EMBL/GenBank/DDBJ databases">
        <title>Draft genome sequence of Paenibacillus sp. dW9.</title>
        <authorList>
            <person name="Choi E.-W."/>
            <person name="Kim D.-U."/>
        </authorList>
    </citation>
    <scope>NUCLEOTIDE SEQUENCE [LARGE SCALE GENOMIC DNA]</scope>
    <source>
        <strain evidence="2">dW9</strain>
    </source>
</reference>
<proteinExistence type="predicted"/>
<dbReference type="PANTHER" id="PTHR20883:SF46">
    <property type="entry name" value="PHYTANOYL-COA HYDROXYLASE"/>
    <property type="match status" value="1"/>
</dbReference>
<gene>
    <name evidence="1" type="ORF">O9H85_04640</name>
</gene>
<dbReference type="PANTHER" id="PTHR20883">
    <property type="entry name" value="PHYTANOYL-COA DIOXYGENASE DOMAIN CONTAINING 1"/>
    <property type="match status" value="1"/>
</dbReference>
<dbReference type="EMBL" id="JAQAGZ010000002">
    <property type="protein sequence ID" value="MCZ8511720.1"/>
    <property type="molecule type" value="Genomic_DNA"/>
</dbReference>